<proteinExistence type="predicted"/>
<accession>A0AAV3QV43</accession>
<dbReference type="EMBL" id="BAABME010023008">
    <property type="protein sequence ID" value="GAA0167101.1"/>
    <property type="molecule type" value="Genomic_DNA"/>
</dbReference>
<gene>
    <name evidence="3" type="ORF">LIER_40311</name>
</gene>
<feature type="compositionally biased region" description="Low complexity" evidence="1">
    <location>
        <begin position="1"/>
        <end position="12"/>
    </location>
</feature>
<dbReference type="AlphaFoldDB" id="A0AAV3QV43"/>
<keyword evidence="4" id="KW-1185">Reference proteome</keyword>
<dbReference type="Proteomes" id="UP001454036">
    <property type="component" value="Unassembled WGS sequence"/>
</dbReference>
<dbReference type="SUPFAM" id="SSF81383">
    <property type="entry name" value="F-box domain"/>
    <property type="match status" value="1"/>
</dbReference>
<evidence type="ECO:0000313" key="3">
    <source>
        <dbReference type="EMBL" id="GAA0167101.1"/>
    </source>
</evidence>
<dbReference type="Pfam" id="PF00646">
    <property type="entry name" value="F-box"/>
    <property type="match status" value="1"/>
</dbReference>
<dbReference type="InterPro" id="IPR017451">
    <property type="entry name" value="F-box-assoc_interact_dom"/>
</dbReference>
<dbReference type="PROSITE" id="PS50181">
    <property type="entry name" value="FBOX"/>
    <property type="match status" value="1"/>
</dbReference>
<feature type="region of interest" description="Disordered" evidence="1">
    <location>
        <begin position="1"/>
        <end position="25"/>
    </location>
</feature>
<dbReference type="InterPro" id="IPR036047">
    <property type="entry name" value="F-box-like_dom_sf"/>
</dbReference>
<dbReference type="Pfam" id="PF07734">
    <property type="entry name" value="FBA_1"/>
    <property type="match status" value="1"/>
</dbReference>
<comment type="caution">
    <text evidence="3">The sequence shown here is derived from an EMBL/GenBank/DDBJ whole genome shotgun (WGS) entry which is preliminary data.</text>
</comment>
<organism evidence="3 4">
    <name type="scientific">Lithospermum erythrorhizon</name>
    <name type="common">Purple gromwell</name>
    <name type="synonym">Lithospermum officinale var. erythrorhizon</name>
    <dbReference type="NCBI Taxonomy" id="34254"/>
    <lineage>
        <taxon>Eukaryota</taxon>
        <taxon>Viridiplantae</taxon>
        <taxon>Streptophyta</taxon>
        <taxon>Embryophyta</taxon>
        <taxon>Tracheophyta</taxon>
        <taxon>Spermatophyta</taxon>
        <taxon>Magnoliopsida</taxon>
        <taxon>eudicotyledons</taxon>
        <taxon>Gunneridae</taxon>
        <taxon>Pentapetalae</taxon>
        <taxon>asterids</taxon>
        <taxon>lamiids</taxon>
        <taxon>Boraginales</taxon>
        <taxon>Boraginaceae</taxon>
        <taxon>Boraginoideae</taxon>
        <taxon>Lithospermeae</taxon>
        <taxon>Lithospermum</taxon>
    </lineage>
</organism>
<dbReference type="SMART" id="SM00256">
    <property type="entry name" value="FBOX"/>
    <property type="match status" value="1"/>
</dbReference>
<dbReference type="InterPro" id="IPR011043">
    <property type="entry name" value="Gal_Oxase/kelch_b-propeller"/>
</dbReference>
<dbReference type="PANTHER" id="PTHR31672">
    <property type="entry name" value="BNACNNG10540D PROTEIN"/>
    <property type="match status" value="1"/>
</dbReference>
<evidence type="ECO:0000259" key="2">
    <source>
        <dbReference type="PROSITE" id="PS50181"/>
    </source>
</evidence>
<dbReference type="SUPFAM" id="SSF50965">
    <property type="entry name" value="Galactose oxidase, central domain"/>
    <property type="match status" value="1"/>
</dbReference>
<name>A0AAV3QV43_LITER</name>
<dbReference type="InterPro" id="IPR050796">
    <property type="entry name" value="SCF_F-box_component"/>
</dbReference>
<dbReference type="PANTHER" id="PTHR31672:SF13">
    <property type="entry name" value="F-BOX PROTEIN CPR30-LIKE"/>
    <property type="match status" value="1"/>
</dbReference>
<feature type="domain" description="F-box" evidence="2">
    <location>
        <begin position="31"/>
        <end position="77"/>
    </location>
</feature>
<evidence type="ECO:0000256" key="1">
    <source>
        <dbReference type="SAM" id="MobiDB-lite"/>
    </source>
</evidence>
<dbReference type="InterPro" id="IPR006527">
    <property type="entry name" value="F-box-assoc_dom_typ1"/>
</dbReference>
<sequence length="399" mass="44770">METSTSTSTSTSHEATKRGKAMKSDTPIQRQLLIPSLPDELSLEILTRIPIKPLIRFTIVSKPWNLLITSPHFTKSHLSTSLSNPLHSHHYLLHSSARPNFTLHQTPLNPILPNIIEQQQMVLESHSINHPMQRPDESLWLVGSINGLVCLALDENEIIFWNPCLGKHRRVPRLEVKIKRGCFILYGFGYDAVGEDYKVVSIFCVFKESNVYENEVMVYSGKSDSWKTIEGFKDGVPLNDSGKFVNGKLHWATSPGFHSTSGGKSKWSIVSIDVGDESWGELDQPNYGEGKYDLVLGVLGEWICVLCNDGQSHVDVWVMKEYGVKESWTKFASISSLNGPVSGSYEPPLFLLNNGKILLMFGPNLVLYNSKDDSRSFLEISDFHACIEALVYFESLVLP</sequence>
<dbReference type="NCBIfam" id="TIGR01640">
    <property type="entry name" value="F_box_assoc_1"/>
    <property type="match status" value="1"/>
</dbReference>
<dbReference type="CDD" id="cd22157">
    <property type="entry name" value="F-box_AtFBW1-like"/>
    <property type="match status" value="1"/>
</dbReference>
<evidence type="ECO:0000313" key="4">
    <source>
        <dbReference type="Proteomes" id="UP001454036"/>
    </source>
</evidence>
<protein>
    <recommendedName>
        <fullName evidence="2">F-box domain-containing protein</fullName>
    </recommendedName>
</protein>
<dbReference type="Gene3D" id="1.20.1280.50">
    <property type="match status" value="1"/>
</dbReference>
<dbReference type="InterPro" id="IPR001810">
    <property type="entry name" value="F-box_dom"/>
</dbReference>
<reference evidence="3 4" key="1">
    <citation type="submission" date="2024-01" db="EMBL/GenBank/DDBJ databases">
        <title>The complete chloroplast genome sequence of Lithospermum erythrorhizon: insights into the phylogenetic relationship among Boraginaceae species and the maternal lineages of purple gromwells.</title>
        <authorList>
            <person name="Okada T."/>
            <person name="Watanabe K."/>
        </authorList>
    </citation>
    <scope>NUCLEOTIDE SEQUENCE [LARGE SCALE GENOMIC DNA]</scope>
</reference>